<keyword evidence="3" id="KW-1185">Reference proteome</keyword>
<evidence type="ECO:0000256" key="1">
    <source>
        <dbReference type="SAM" id="Phobius"/>
    </source>
</evidence>
<gene>
    <name evidence="2" type="ORF">ANN_02013</name>
</gene>
<keyword evidence="1" id="KW-0472">Membrane</keyword>
<dbReference type="EMBL" id="JAJSOF020000001">
    <property type="protein sequence ID" value="KAJ4450588.1"/>
    <property type="molecule type" value="Genomic_DNA"/>
</dbReference>
<protein>
    <submittedName>
        <fullName evidence="2">Uncharacterized protein</fullName>
    </submittedName>
</protein>
<accession>A0ABQ8TXL1</accession>
<reference evidence="2 3" key="1">
    <citation type="journal article" date="2022" name="Allergy">
        <title>Genome assembly and annotation of Periplaneta americana reveal a comprehensive cockroach allergen profile.</title>
        <authorList>
            <person name="Wang L."/>
            <person name="Xiong Q."/>
            <person name="Saelim N."/>
            <person name="Wang L."/>
            <person name="Nong W."/>
            <person name="Wan A.T."/>
            <person name="Shi M."/>
            <person name="Liu X."/>
            <person name="Cao Q."/>
            <person name="Hui J.H.L."/>
            <person name="Sookrung N."/>
            <person name="Leung T.F."/>
            <person name="Tungtrongchitr A."/>
            <person name="Tsui S.K.W."/>
        </authorList>
    </citation>
    <scope>NUCLEOTIDE SEQUENCE [LARGE SCALE GENOMIC DNA]</scope>
    <source>
        <strain evidence="2">PWHHKU_190912</strain>
    </source>
</reference>
<name>A0ABQ8TXL1_PERAM</name>
<proteinExistence type="predicted"/>
<dbReference type="Proteomes" id="UP001148838">
    <property type="component" value="Unassembled WGS sequence"/>
</dbReference>
<evidence type="ECO:0000313" key="2">
    <source>
        <dbReference type="EMBL" id="KAJ4450588.1"/>
    </source>
</evidence>
<evidence type="ECO:0000313" key="3">
    <source>
        <dbReference type="Proteomes" id="UP001148838"/>
    </source>
</evidence>
<organism evidence="2 3">
    <name type="scientific">Periplaneta americana</name>
    <name type="common">American cockroach</name>
    <name type="synonym">Blatta americana</name>
    <dbReference type="NCBI Taxonomy" id="6978"/>
    <lineage>
        <taxon>Eukaryota</taxon>
        <taxon>Metazoa</taxon>
        <taxon>Ecdysozoa</taxon>
        <taxon>Arthropoda</taxon>
        <taxon>Hexapoda</taxon>
        <taxon>Insecta</taxon>
        <taxon>Pterygota</taxon>
        <taxon>Neoptera</taxon>
        <taxon>Polyneoptera</taxon>
        <taxon>Dictyoptera</taxon>
        <taxon>Blattodea</taxon>
        <taxon>Blattoidea</taxon>
        <taxon>Blattidae</taxon>
        <taxon>Blattinae</taxon>
        <taxon>Periplaneta</taxon>
    </lineage>
</organism>
<keyword evidence="1" id="KW-1133">Transmembrane helix</keyword>
<comment type="caution">
    <text evidence="2">The sequence shown here is derived from an EMBL/GenBank/DDBJ whole genome shotgun (WGS) entry which is preliminary data.</text>
</comment>
<keyword evidence="1" id="KW-0812">Transmembrane</keyword>
<sequence length="193" mass="21790">MGESKNACRVLVGRQEGKRPLGRPRRRWEDNIKMDLREVGCDGRDWINLTQDRDFCEGGNEPPASLKARCARKAGLEIRQELKTCIVHNNNIALLEDVHVILMIIMMMTAMTTVVVSARSKTSLRLVIWVPERGKTARFSSPFLVLANSSPCEVGFKSANAKVYNWKSKDVEKKELNFAAESKREGGDTLDIR</sequence>
<feature type="transmembrane region" description="Helical" evidence="1">
    <location>
        <begin position="98"/>
        <end position="118"/>
    </location>
</feature>